<keyword evidence="4 8" id="KW-0812">Transmembrane</keyword>
<feature type="transmembrane region" description="Helical" evidence="8">
    <location>
        <begin position="95"/>
        <end position="117"/>
    </location>
</feature>
<keyword evidence="5 8" id="KW-1133">Transmembrane helix</keyword>
<gene>
    <name evidence="9" type="primary">nrfD</name>
    <name evidence="9" type="ORF">VIN30_07465</name>
</gene>
<keyword evidence="10" id="KW-1185">Reference proteome</keyword>
<evidence type="ECO:0000313" key="10">
    <source>
        <dbReference type="Proteomes" id="UP001349994"/>
    </source>
</evidence>
<dbReference type="PANTHER" id="PTHR34856">
    <property type="entry name" value="PROTEIN NRFD"/>
    <property type="match status" value="1"/>
</dbReference>
<dbReference type="PANTHER" id="PTHR34856:SF2">
    <property type="entry name" value="PROTEIN NRFD"/>
    <property type="match status" value="1"/>
</dbReference>
<dbReference type="Proteomes" id="UP001349994">
    <property type="component" value="Unassembled WGS sequence"/>
</dbReference>
<comment type="caution">
    <text evidence="9">The sequence shown here is derived from an EMBL/GenBank/DDBJ whole genome shotgun (WGS) entry which is preliminary data.</text>
</comment>
<comment type="subcellular location">
    <subcellularLocation>
        <location evidence="1">Cell membrane</location>
        <topology evidence="1">Multi-pass membrane protein</topology>
    </subcellularLocation>
</comment>
<dbReference type="RefSeq" id="WP_338210503.1">
    <property type="nucleotide sequence ID" value="NZ_JAYMFF010000014.1"/>
</dbReference>
<dbReference type="EMBL" id="JAYMFF010000014">
    <property type="protein sequence ID" value="MEC4176285.1"/>
    <property type="molecule type" value="Genomic_DNA"/>
</dbReference>
<dbReference type="Gene3D" id="1.20.1630.10">
    <property type="entry name" value="Formate dehydrogenase/DMSO reductase domain"/>
    <property type="match status" value="1"/>
</dbReference>
<feature type="transmembrane region" description="Helical" evidence="8">
    <location>
        <begin position="160"/>
        <end position="185"/>
    </location>
</feature>
<comment type="similarity">
    <text evidence="2">Belongs to the NrfD family.</text>
</comment>
<feature type="transmembrane region" description="Helical" evidence="8">
    <location>
        <begin position="6"/>
        <end position="31"/>
    </location>
</feature>
<proteinExistence type="inferred from homology"/>
<evidence type="ECO:0000256" key="3">
    <source>
        <dbReference type="ARBA" id="ARBA00022475"/>
    </source>
</evidence>
<organism evidence="9 10">
    <name type="scientific">Adlercreutzia wanghongyangiae</name>
    <dbReference type="NCBI Taxonomy" id="3111451"/>
    <lineage>
        <taxon>Bacteria</taxon>
        <taxon>Bacillati</taxon>
        <taxon>Actinomycetota</taxon>
        <taxon>Coriobacteriia</taxon>
        <taxon>Eggerthellales</taxon>
        <taxon>Eggerthellaceae</taxon>
        <taxon>Adlercreutzia</taxon>
    </lineage>
</organism>
<evidence type="ECO:0000256" key="2">
    <source>
        <dbReference type="ARBA" id="ARBA00008929"/>
    </source>
</evidence>
<accession>A0ABU6IIN4</accession>
<dbReference type="InterPro" id="IPR052049">
    <property type="entry name" value="Electron_transfer_protein"/>
</dbReference>
<feature type="transmembrane region" description="Helical" evidence="8">
    <location>
        <begin position="242"/>
        <end position="265"/>
    </location>
</feature>
<keyword evidence="3" id="KW-1003">Cell membrane</keyword>
<evidence type="ECO:0000256" key="1">
    <source>
        <dbReference type="ARBA" id="ARBA00004651"/>
    </source>
</evidence>
<reference evidence="9 10" key="1">
    <citation type="submission" date="2024-01" db="EMBL/GenBank/DDBJ databases">
        <title>novel species in genus Adlercreutzia.</title>
        <authorList>
            <person name="Liu X."/>
        </authorList>
    </citation>
    <scope>NUCLEOTIDE SEQUENCE [LARGE SCALE GENOMIC DNA]</scope>
    <source>
        <strain evidence="9 10">R7</strain>
    </source>
</reference>
<protein>
    <submittedName>
        <fullName evidence="9">NrfD/PsrC family molybdoenzyme membrane anchor subunit</fullName>
    </submittedName>
</protein>
<feature type="transmembrane region" description="Helical" evidence="8">
    <location>
        <begin position="52"/>
        <end position="75"/>
    </location>
</feature>
<dbReference type="InterPro" id="IPR005614">
    <property type="entry name" value="NrfD-like"/>
</dbReference>
<evidence type="ECO:0000256" key="8">
    <source>
        <dbReference type="SAM" id="Phobius"/>
    </source>
</evidence>
<feature type="transmembrane region" description="Helical" evidence="8">
    <location>
        <begin position="124"/>
        <end position="148"/>
    </location>
</feature>
<evidence type="ECO:0000313" key="9">
    <source>
        <dbReference type="EMBL" id="MEC4176285.1"/>
    </source>
</evidence>
<dbReference type="Pfam" id="PF03916">
    <property type="entry name" value="NrfD"/>
    <property type="match status" value="1"/>
</dbReference>
<keyword evidence="6 8" id="KW-0472">Membrane</keyword>
<name>A0ABU6IIN4_9ACTN</name>
<evidence type="ECO:0000256" key="4">
    <source>
        <dbReference type="ARBA" id="ARBA00022692"/>
    </source>
</evidence>
<evidence type="ECO:0000256" key="6">
    <source>
        <dbReference type="ARBA" id="ARBA00023136"/>
    </source>
</evidence>
<feature type="region of interest" description="Disordered" evidence="7">
    <location>
        <begin position="334"/>
        <end position="365"/>
    </location>
</feature>
<evidence type="ECO:0000256" key="7">
    <source>
        <dbReference type="SAM" id="MobiDB-lite"/>
    </source>
</evidence>
<feature type="transmembrane region" description="Helical" evidence="8">
    <location>
        <begin position="197"/>
        <end position="222"/>
    </location>
</feature>
<sequence length="365" mass="36559">MFGELVAAYLFLAGTGAGGIAAASLVDLLVVRAPCGAASAASVADTSPAERLVAYASATSASALVAGAACLIADVGRADRVLALFFTPGFTFMNVGAWALTALITVGAALALVRFLYLPWVGRAAVAVLEVAAVALAFVVAVYAGLLLQGLAGVRLWSSGWVPVLFVLSAASCGCALVAGCALFVEADGRTVALGRAILRSDAVVVGAEALAGALFLAGAAGSDHPGVAASVERLLHGSAALPWWCGFVLCGLAAPLAIEAAFWLRERRRGSGAIGSGGARSLREVDVPAAFSAPAFAVPPVALVALAALVLAGGAGLRWAVVEAGEQRPLELQEVEADGSAHAANPAGGYTEDGEREEPSLWLS</sequence>
<evidence type="ECO:0000256" key="5">
    <source>
        <dbReference type="ARBA" id="ARBA00022989"/>
    </source>
</evidence>